<dbReference type="Pfam" id="PF22666">
    <property type="entry name" value="Glyco_hydro_2_N2"/>
    <property type="match status" value="1"/>
</dbReference>
<dbReference type="InterPro" id="IPR006102">
    <property type="entry name" value="Ig-like_GH2"/>
</dbReference>
<dbReference type="PANTHER" id="PTHR43536:SF1">
    <property type="entry name" value="MANNOSYLGLYCOPROTEIN ENDO-BETA-MANNOSIDASE"/>
    <property type="match status" value="1"/>
</dbReference>
<accession>D6D173</accession>
<dbReference type="HOGENOM" id="CLU_760035_0_0_10"/>
<evidence type="ECO:0000256" key="2">
    <source>
        <dbReference type="ARBA" id="ARBA00022801"/>
    </source>
</evidence>
<dbReference type="InterPro" id="IPR008979">
    <property type="entry name" value="Galactose-bd-like_sf"/>
</dbReference>
<feature type="domain" description="Beta-mannosidase-like galactose-binding" evidence="5">
    <location>
        <begin position="37"/>
        <end position="189"/>
    </location>
</feature>
<proteinExistence type="inferred from homology"/>
<dbReference type="SUPFAM" id="SSF49785">
    <property type="entry name" value="Galactose-binding domain-like"/>
    <property type="match status" value="1"/>
</dbReference>
<dbReference type="GO" id="GO:0005975">
    <property type="term" value="P:carbohydrate metabolic process"/>
    <property type="evidence" value="ECO:0007669"/>
    <property type="project" value="InterPro"/>
</dbReference>
<dbReference type="AlphaFoldDB" id="D6D173"/>
<dbReference type="eggNOG" id="COG3250">
    <property type="taxonomic scope" value="Bacteria"/>
</dbReference>
<dbReference type="KEGG" id="bxy:BXY_31660"/>
<dbReference type="CAZy" id="GH2">
    <property type="family name" value="Glycoside Hydrolase Family 2"/>
</dbReference>
<name>D6D173_9BACE</name>
<feature type="domain" description="Glycoside hydrolase family 2 immunoglobulin-like beta-sandwich" evidence="4">
    <location>
        <begin position="210"/>
        <end position="321"/>
    </location>
</feature>
<dbReference type="EMBL" id="FP929033">
    <property type="protein sequence ID" value="CBK68175.1"/>
    <property type="molecule type" value="Genomic_DNA"/>
</dbReference>
<reference evidence="6 7" key="1">
    <citation type="submission" date="2010-03" db="EMBL/GenBank/DDBJ databases">
        <title>The genome sequence of Bacteriodes xylanisolvens XB1A.</title>
        <authorList>
            <consortium name="metaHIT consortium -- http://www.metahit.eu/"/>
            <person name="Pajon A."/>
            <person name="Turner K."/>
            <person name="Parkhill J."/>
            <person name="Bernalier A."/>
        </authorList>
    </citation>
    <scope>NUCLEOTIDE SEQUENCE [LARGE SCALE GENOMIC DNA]</scope>
    <source>
        <strain evidence="6 7">XB1A</strain>
    </source>
</reference>
<evidence type="ECO:0000259" key="4">
    <source>
        <dbReference type="Pfam" id="PF00703"/>
    </source>
</evidence>
<dbReference type="Gene3D" id="2.60.120.260">
    <property type="entry name" value="Galactose-binding domain-like"/>
    <property type="match status" value="1"/>
</dbReference>
<evidence type="ECO:0000259" key="5">
    <source>
        <dbReference type="Pfam" id="PF22666"/>
    </source>
</evidence>
<dbReference type="Gene3D" id="2.60.40.10">
    <property type="entry name" value="Immunoglobulins"/>
    <property type="match status" value="1"/>
</dbReference>
<dbReference type="InterPro" id="IPR054593">
    <property type="entry name" value="Beta-mannosidase-like_N2"/>
</dbReference>
<gene>
    <name evidence="6" type="ORF">BXY_31660</name>
</gene>
<dbReference type="GO" id="GO:0004553">
    <property type="term" value="F:hydrolase activity, hydrolyzing O-glycosyl compounds"/>
    <property type="evidence" value="ECO:0007669"/>
    <property type="project" value="InterPro"/>
</dbReference>
<dbReference type="InterPro" id="IPR043534">
    <property type="entry name" value="EBDG/EBM"/>
</dbReference>
<reference evidence="6 7" key="2">
    <citation type="submission" date="2010-03" db="EMBL/GenBank/DDBJ databases">
        <authorList>
            <person name="Pajon A."/>
        </authorList>
    </citation>
    <scope>NUCLEOTIDE SEQUENCE [LARGE SCALE GENOMIC DNA]</scope>
    <source>
        <strain evidence="6 7">XB1A</strain>
    </source>
</reference>
<keyword evidence="2" id="KW-0378">Hydrolase</keyword>
<organism evidence="6 7">
    <name type="scientific">Bacteroides xylanisolvens XB1A</name>
    <dbReference type="NCBI Taxonomy" id="657309"/>
    <lineage>
        <taxon>Bacteria</taxon>
        <taxon>Pseudomonadati</taxon>
        <taxon>Bacteroidota</taxon>
        <taxon>Bacteroidia</taxon>
        <taxon>Bacteroidales</taxon>
        <taxon>Bacteroidaceae</taxon>
        <taxon>Bacteroides</taxon>
    </lineage>
</organism>
<evidence type="ECO:0000313" key="7">
    <source>
        <dbReference type="Proteomes" id="UP000008795"/>
    </source>
</evidence>
<dbReference type="InterPro" id="IPR013783">
    <property type="entry name" value="Ig-like_fold"/>
</dbReference>
<dbReference type="Pfam" id="PF00703">
    <property type="entry name" value="Glyco_hydro_2"/>
    <property type="match status" value="1"/>
</dbReference>
<protein>
    <submittedName>
        <fullName evidence="6">Beta-galactosidase/beta-glucuronidase</fullName>
    </submittedName>
</protein>
<evidence type="ECO:0000256" key="1">
    <source>
        <dbReference type="ARBA" id="ARBA00007401"/>
    </source>
</evidence>
<evidence type="ECO:0000313" key="6">
    <source>
        <dbReference type="EMBL" id="CBK68175.1"/>
    </source>
</evidence>
<keyword evidence="3" id="KW-0326">Glycosidase</keyword>
<evidence type="ECO:0000256" key="3">
    <source>
        <dbReference type="ARBA" id="ARBA00023295"/>
    </source>
</evidence>
<dbReference type="Proteomes" id="UP000008795">
    <property type="component" value="Chromosome"/>
</dbReference>
<dbReference type="PANTHER" id="PTHR43536">
    <property type="entry name" value="MANNOSYLGLYCOPROTEIN ENDO-BETA-MANNOSIDASE"/>
    <property type="match status" value="1"/>
</dbReference>
<comment type="similarity">
    <text evidence="1">Belongs to the glycosyl hydrolase 2 family.</text>
</comment>
<dbReference type="InterPro" id="IPR036156">
    <property type="entry name" value="Beta-gal/glucu_dom_sf"/>
</dbReference>
<sequence length="364" mass="40688">MSLNSSNPRVIWEVKPQADLENITGEQISTPEFKMSDYVKGVVPGTVFTAYVEAGIVPDPNYADNIYKVDETFYNRPFWYRTEFELPSSYSEGKRVWLHFDNTNRFADFYFNGEKISGTKTSTKDVSGHMLRSKFDVTNLVKKSGKNVIAVLITDADQKKTRKAKDPYGVACSPSYLAGAGWDWMPYVPGRLAGITGNAYLVVTGDVVMEDPWVRSELPTLQKAELSVSTDIRNASSSPKEVVVSGVIQPGNISFSKDIRVEGGTTARLSINKDDVAQLVVDHPKLWWPNGYGDPNLYTCKLTCSVDGKVSDVKEMTFGIKKYEYKMVDNVVGYPVLTFFINGQKIYLKRWKLGNERISASLPG</sequence>
<dbReference type="SUPFAM" id="SSF49303">
    <property type="entry name" value="beta-Galactosidase/glucuronidase domain"/>
    <property type="match status" value="1"/>
</dbReference>
<dbReference type="PATRIC" id="fig|657309.4.peg.1991"/>